<proteinExistence type="predicted"/>
<feature type="non-terminal residue" evidence="1">
    <location>
        <position position="86"/>
    </location>
</feature>
<evidence type="ECO:0000313" key="1">
    <source>
        <dbReference type="EMBL" id="CAD89819.1"/>
    </source>
</evidence>
<accession>Q70PD9</accession>
<feature type="non-terminal residue" evidence="1">
    <location>
        <position position="1"/>
    </location>
</feature>
<dbReference type="EMBL" id="AJ557380">
    <property type="protein sequence ID" value="CAD89819.1"/>
    <property type="molecule type" value="Genomic_DNA"/>
</dbReference>
<reference evidence="1" key="1">
    <citation type="journal article" date="2004" name="Mol. Ecol.">
        <title>Molecular phylogenetics suggest a North American link between the anthropogenic dry rot fungus Serpula lacrymans and its wild relative S. himantioides.</title>
        <authorList>
            <person name="Kauserud H."/>
            <person name="Hogberg N."/>
            <person name="Knudsen H."/>
            <person name="Elborne S.A."/>
            <person name="Schumacher T."/>
        </authorList>
    </citation>
    <scope>NUCLEOTIDE SEQUENCE</scope>
    <source>
        <strain evidence="1">SH17</strain>
        <tissue evidence="1">Fruit body</tissue>
    </source>
</reference>
<sequence length="86" mass="9367">SMLIIVSGSRLCTDIDFSLITPHSLFTSLSKTLTRLSALITRPFTTSVSELLSYQHQHTVTLTTLSLSLCLVLRPVCASLVNSTLT</sequence>
<dbReference type="AlphaFoldDB" id="Q70PD9"/>
<protein>
    <submittedName>
        <fullName evidence="1">Beta-tubulin</fullName>
    </submittedName>
</protein>
<name>Q70PD9_9AGAM</name>
<gene>
    <name evidence="1" type="primary">beta-tubulin</name>
</gene>
<organism evidence="1">
    <name type="scientific">Serpula himantioides</name>
    <dbReference type="NCBI Taxonomy" id="80602"/>
    <lineage>
        <taxon>Eukaryota</taxon>
        <taxon>Fungi</taxon>
        <taxon>Dikarya</taxon>
        <taxon>Basidiomycota</taxon>
        <taxon>Agaricomycotina</taxon>
        <taxon>Agaricomycetes</taxon>
        <taxon>Agaricomycetidae</taxon>
        <taxon>Boletales</taxon>
        <taxon>Coniophorineae</taxon>
        <taxon>Serpulaceae</taxon>
        <taxon>Serpula</taxon>
    </lineage>
</organism>